<dbReference type="Proteomes" id="UP000008909">
    <property type="component" value="Unassembled WGS sequence"/>
</dbReference>
<reference key="2">
    <citation type="submission" date="2011-10" db="EMBL/GenBank/DDBJ databases">
        <title>The genome and transcriptome sequence of Clonorchis sinensis provide insights into the carcinogenic liver fluke.</title>
        <authorList>
            <person name="Wang X."/>
            <person name="Huang Y."/>
            <person name="Chen W."/>
            <person name="Liu H."/>
            <person name="Guo L."/>
            <person name="Chen Y."/>
            <person name="Luo F."/>
            <person name="Zhou W."/>
            <person name="Sun J."/>
            <person name="Mao Q."/>
            <person name="Liang P."/>
            <person name="Zhou C."/>
            <person name="Tian Y."/>
            <person name="Men J."/>
            <person name="Lv X."/>
            <person name="Huang L."/>
            <person name="Zhou J."/>
            <person name="Hu Y."/>
            <person name="Li R."/>
            <person name="Zhang F."/>
            <person name="Lei H."/>
            <person name="Li X."/>
            <person name="Hu X."/>
            <person name="Liang C."/>
            <person name="Xu J."/>
            <person name="Wu Z."/>
            <person name="Yu X."/>
        </authorList>
    </citation>
    <scope>NUCLEOTIDE SEQUENCE</scope>
    <source>
        <strain>Henan</strain>
    </source>
</reference>
<feature type="compositionally biased region" description="Polar residues" evidence="5">
    <location>
        <begin position="617"/>
        <end position="635"/>
    </location>
</feature>
<dbReference type="PROSITE" id="PS50103">
    <property type="entry name" value="ZF_C3H1"/>
    <property type="match status" value="1"/>
</dbReference>
<evidence type="ECO:0000259" key="6">
    <source>
        <dbReference type="PROSITE" id="PS50103"/>
    </source>
</evidence>
<dbReference type="Gene3D" id="6.10.250.3220">
    <property type="match status" value="1"/>
</dbReference>
<protein>
    <recommendedName>
        <fullName evidence="6">C3H1-type domain-containing protein</fullName>
    </recommendedName>
</protein>
<name>G7YLA9_CLOSI</name>
<evidence type="ECO:0000256" key="5">
    <source>
        <dbReference type="SAM" id="MobiDB-lite"/>
    </source>
</evidence>
<feature type="zinc finger region" description="C3H1-type" evidence="4">
    <location>
        <begin position="286"/>
        <end position="314"/>
    </location>
</feature>
<dbReference type="InterPro" id="IPR036855">
    <property type="entry name" value="Znf_CCCH_sf"/>
</dbReference>
<dbReference type="GO" id="GO:0008270">
    <property type="term" value="F:zinc ion binding"/>
    <property type="evidence" value="ECO:0007669"/>
    <property type="project" value="UniProtKB-KW"/>
</dbReference>
<keyword evidence="2 4" id="KW-0863">Zinc-finger</keyword>
<accession>G7YLA9</accession>
<keyword evidence="8" id="KW-1185">Reference proteome</keyword>
<reference evidence="7" key="1">
    <citation type="journal article" date="2011" name="Genome Biol.">
        <title>The draft genome of the carcinogenic human liver fluke Clonorchis sinensis.</title>
        <authorList>
            <person name="Wang X."/>
            <person name="Chen W."/>
            <person name="Huang Y."/>
            <person name="Sun J."/>
            <person name="Men J."/>
            <person name="Liu H."/>
            <person name="Luo F."/>
            <person name="Guo L."/>
            <person name="Lv X."/>
            <person name="Deng C."/>
            <person name="Zhou C."/>
            <person name="Fan Y."/>
            <person name="Li X."/>
            <person name="Huang L."/>
            <person name="Hu Y."/>
            <person name="Liang C."/>
            <person name="Hu X."/>
            <person name="Xu J."/>
            <person name="Yu X."/>
        </authorList>
    </citation>
    <scope>NUCLEOTIDE SEQUENCE [LARGE SCALE GENOMIC DNA]</scope>
    <source>
        <strain evidence="7">Henan</strain>
    </source>
</reference>
<keyword evidence="3 4" id="KW-0862">Zinc</keyword>
<evidence type="ECO:0000256" key="4">
    <source>
        <dbReference type="PROSITE-ProRule" id="PRU00723"/>
    </source>
</evidence>
<sequence length="867" mass="97716">MTLIGRYSIAVHKGYYCYLHSIQCDANCEVDNILLEGKFGGNYEKSSYFWMLEISCNGSRGVDKRAMLVYGRFLYSPLTVIFRSPQDGARQAELYCVDVGTLRLICETDVSRGPSNQCHKSIASSKTLEPLFPPFKSASPRCERAAPKRSRFKYVSKQLIEKSGKSATLKLNTPTRQRTAYKYICRRTGNKKSQASKIELVSKHEVCRSISTRFKYSRLPVLRQIKRPSLDGTLHTRLERGRDVVGYKLVSRYAIRRLKPAVNKQHLPSSHHYRRIVQKAVTCLRYRRRPICRSFAKTGRCDAGTSCRFVHDENYLRICPRIPDLDSVITSFSVSDVLSGAPPVPWPMFLTLVAFPFASFMKAGVARAIIVPTYTSHIRLTPHFVQISSEAAVAEVDCLYNIETLTMYRRDLRYLSSLHAHWTQRVPDTEVLHQVPCDGMEAKVTFGGLPCVGCDCRMNGNRVPKHLLYDHVNMTKRKPGIARCDKPDTDANLPDGRLKYEKTQINYYVMIMIRSMASVFNTDASMPYTHDLFGRLIVKKGVKEHDLTLRGCNVITKGRDDLVGSSKNMRLFEDEDDIVCIFQIAKVFVTGYLDTGFGGLPTDLQKHTDNVKPSGGMTANISLNRGGTPKSSSTPQMVEWESRKHFHVDDTVLATGLPYEFLGRIRLVTCYAMASDVASRVFAENLGFASFPFFTDFEEPLNEYMKDNYVILVCLSCDQTPALVVLLIGVQQMQQAACKTNKKSRNSKSLVRFLYVRGSLLTASQGEQNVYAVYLNCIDNSIEPGGPKSRGQLSRYRRPKLPVAGNGAVFQNRLKGEDVVGTTSSRGELSLAFRDGLLALFSQPSEDKTNERKYYQCHQAKVAVIIN</sequence>
<evidence type="ECO:0000256" key="1">
    <source>
        <dbReference type="ARBA" id="ARBA00022723"/>
    </source>
</evidence>
<dbReference type="SMART" id="SM00356">
    <property type="entry name" value="ZnF_C3H1"/>
    <property type="match status" value="1"/>
</dbReference>
<proteinExistence type="predicted"/>
<keyword evidence="1 4" id="KW-0479">Metal-binding</keyword>
<dbReference type="EMBL" id="DF143576">
    <property type="protein sequence ID" value="GAA53740.1"/>
    <property type="molecule type" value="Genomic_DNA"/>
</dbReference>
<dbReference type="InterPro" id="IPR000571">
    <property type="entry name" value="Znf_CCCH"/>
</dbReference>
<feature type="domain" description="C3H1-type" evidence="6">
    <location>
        <begin position="286"/>
        <end position="314"/>
    </location>
</feature>
<dbReference type="Pfam" id="PF00642">
    <property type="entry name" value="zf-CCCH"/>
    <property type="match status" value="1"/>
</dbReference>
<feature type="region of interest" description="Disordered" evidence="5">
    <location>
        <begin position="615"/>
        <end position="635"/>
    </location>
</feature>
<evidence type="ECO:0000256" key="3">
    <source>
        <dbReference type="ARBA" id="ARBA00022833"/>
    </source>
</evidence>
<evidence type="ECO:0000313" key="7">
    <source>
        <dbReference type="EMBL" id="GAA53740.1"/>
    </source>
</evidence>
<gene>
    <name evidence="7" type="ORF">CLF_110945</name>
</gene>
<evidence type="ECO:0000313" key="8">
    <source>
        <dbReference type="Proteomes" id="UP000008909"/>
    </source>
</evidence>
<organism evidence="7 8">
    <name type="scientific">Clonorchis sinensis</name>
    <name type="common">Chinese liver fluke</name>
    <dbReference type="NCBI Taxonomy" id="79923"/>
    <lineage>
        <taxon>Eukaryota</taxon>
        <taxon>Metazoa</taxon>
        <taxon>Spiralia</taxon>
        <taxon>Lophotrochozoa</taxon>
        <taxon>Platyhelminthes</taxon>
        <taxon>Trematoda</taxon>
        <taxon>Digenea</taxon>
        <taxon>Opisthorchiida</taxon>
        <taxon>Opisthorchiata</taxon>
        <taxon>Opisthorchiidae</taxon>
        <taxon>Clonorchis</taxon>
    </lineage>
</organism>
<dbReference type="SUPFAM" id="SSF90229">
    <property type="entry name" value="CCCH zinc finger"/>
    <property type="match status" value="1"/>
</dbReference>
<evidence type="ECO:0000256" key="2">
    <source>
        <dbReference type="ARBA" id="ARBA00022771"/>
    </source>
</evidence>
<dbReference type="AlphaFoldDB" id="G7YLA9"/>